<organism evidence="13 14">
    <name type="scientific">Dissostichus mawsoni</name>
    <name type="common">Antarctic cod</name>
    <dbReference type="NCBI Taxonomy" id="36200"/>
    <lineage>
        <taxon>Eukaryota</taxon>
        <taxon>Metazoa</taxon>
        <taxon>Chordata</taxon>
        <taxon>Craniata</taxon>
        <taxon>Vertebrata</taxon>
        <taxon>Euteleostomi</taxon>
        <taxon>Actinopterygii</taxon>
        <taxon>Neopterygii</taxon>
        <taxon>Teleostei</taxon>
        <taxon>Neoteleostei</taxon>
        <taxon>Acanthomorphata</taxon>
        <taxon>Eupercaria</taxon>
        <taxon>Perciformes</taxon>
        <taxon>Notothenioidei</taxon>
        <taxon>Nototheniidae</taxon>
        <taxon>Dissostichus</taxon>
    </lineage>
</organism>
<evidence type="ECO:0000256" key="4">
    <source>
        <dbReference type="ARBA" id="ARBA00006641"/>
    </source>
</evidence>
<keyword evidence="9" id="KW-0788">Thiol protease</keyword>
<dbReference type="OrthoDB" id="407146at2759"/>
<dbReference type="GO" id="GO:0006508">
    <property type="term" value="P:proteolysis"/>
    <property type="evidence" value="ECO:0007669"/>
    <property type="project" value="UniProtKB-KW"/>
</dbReference>
<dbReference type="GO" id="GO:0016920">
    <property type="term" value="F:pyroglutamyl-peptidase activity"/>
    <property type="evidence" value="ECO:0007669"/>
    <property type="project" value="UniProtKB-EC"/>
</dbReference>
<reference evidence="13 14" key="1">
    <citation type="submission" date="2020-03" db="EMBL/GenBank/DDBJ databases">
        <title>Dissostichus mawsoni Genome sequencing and assembly.</title>
        <authorList>
            <person name="Park H."/>
        </authorList>
    </citation>
    <scope>NUCLEOTIDE SEQUENCE [LARGE SCALE GENOMIC DNA]</scope>
    <source>
        <strain evidence="13">DM0001</strain>
        <tissue evidence="13">Muscle</tissue>
    </source>
</reference>
<evidence type="ECO:0000256" key="10">
    <source>
        <dbReference type="PROSITE-ProRule" id="PRU10076"/>
    </source>
</evidence>
<dbReference type="GO" id="GO:0005829">
    <property type="term" value="C:cytosol"/>
    <property type="evidence" value="ECO:0007669"/>
    <property type="project" value="InterPro"/>
</dbReference>
<dbReference type="FunFam" id="3.40.630.20:FF:000002">
    <property type="entry name" value="Pyroglutamyl-peptidase 1"/>
    <property type="match status" value="1"/>
</dbReference>
<comment type="function">
    <text evidence="2">Removes 5-oxoproline from various penultimate amino acid residues except L-proline.</text>
</comment>
<evidence type="ECO:0000256" key="1">
    <source>
        <dbReference type="ARBA" id="ARBA00001770"/>
    </source>
</evidence>
<dbReference type="CDD" id="cd00501">
    <property type="entry name" value="Peptidase_C15"/>
    <property type="match status" value="1"/>
</dbReference>
<evidence type="ECO:0000256" key="9">
    <source>
        <dbReference type="ARBA" id="ARBA00022807"/>
    </source>
</evidence>
<evidence type="ECO:0000313" key="13">
    <source>
        <dbReference type="EMBL" id="KAF3835293.1"/>
    </source>
</evidence>
<name>A0A7J5XEL4_DISMA</name>
<evidence type="ECO:0000256" key="12">
    <source>
        <dbReference type="SAM" id="Coils"/>
    </source>
</evidence>
<evidence type="ECO:0000313" key="14">
    <source>
        <dbReference type="Proteomes" id="UP000518266"/>
    </source>
</evidence>
<keyword evidence="7" id="KW-0645">Protease</keyword>
<evidence type="ECO:0000256" key="8">
    <source>
        <dbReference type="ARBA" id="ARBA00022801"/>
    </source>
</evidence>
<comment type="subunit">
    <text evidence="5">Monomer.</text>
</comment>
<dbReference type="InterPro" id="IPR036440">
    <property type="entry name" value="Peptidase_C15-like_sf"/>
</dbReference>
<dbReference type="Gene3D" id="3.40.630.20">
    <property type="entry name" value="Peptidase C15, pyroglutamyl peptidase I-like"/>
    <property type="match status" value="1"/>
</dbReference>
<dbReference type="Proteomes" id="UP000518266">
    <property type="component" value="Unassembled WGS sequence"/>
</dbReference>
<dbReference type="PROSITE" id="PS01334">
    <property type="entry name" value="PYRASE_CYS"/>
    <property type="match status" value="1"/>
</dbReference>
<accession>A0A7J5XEL4</accession>
<protein>
    <recommendedName>
        <fullName evidence="10">Pyroglutamyl-peptidase I</fullName>
        <ecNumber evidence="10">3.4.19.3</ecNumber>
    </recommendedName>
</protein>
<dbReference type="InterPro" id="IPR016125">
    <property type="entry name" value="Peptidase_C15-like"/>
</dbReference>
<evidence type="ECO:0000256" key="5">
    <source>
        <dbReference type="ARBA" id="ARBA00011245"/>
    </source>
</evidence>
<feature type="active site" evidence="10">
    <location>
        <position position="172"/>
    </location>
</feature>
<proteinExistence type="inferred from homology"/>
<sequence length="298" mass="33058">MTKRHKRKPSPPPRPTPPPLPLPCCLFCWGPPRPRPFDTTSSFTMSMISSGIRRRSRQLWRELSLFAVLVHNKDQKKGRGYSATGREMDNSKRTVVVTGFGPFGEHTINASWIAVQELKKLGLGSEVDLHVSEVPVEYQTVQSLVPSLWKKHHPQLVVHVGVSGMATTVTLEKCGRNHGYKGLDNSSFCPDSQCCIVGGPDCINSVIDMESVCKRVTSSGLGVAVSVSKDAGRYLCDFTYYTSLHLSHGRSAFVHVPPLGKPYSGEDLGRALQAIIQEMLELIDQAEEKIHCQQQHFH</sequence>
<dbReference type="SUPFAM" id="SSF53182">
    <property type="entry name" value="Pyrrolidone carboxyl peptidase (pyroglutamate aminopeptidase)"/>
    <property type="match status" value="1"/>
</dbReference>
<dbReference type="Pfam" id="PF01470">
    <property type="entry name" value="Peptidase_C15"/>
    <property type="match status" value="1"/>
</dbReference>
<dbReference type="EC" id="3.4.19.3" evidence="10"/>
<keyword evidence="6" id="KW-0963">Cytoplasm</keyword>
<gene>
    <name evidence="13" type="ORF">F7725_027851</name>
</gene>
<comment type="similarity">
    <text evidence="4">Belongs to the peptidase C15 family.</text>
</comment>
<comment type="subcellular location">
    <subcellularLocation>
        <location evidence="3">Cytoplasm</location>
    </subcellularLocation>
</comment>
<evidence type="ECO:0000256" key="3">
    <source>
        <dbReference type="ARBA" id="ARBA00004496"/>
    </source>
</evidence>
<dbReference type="PROSITE" id="PS01333">
    <property type="entry name" value="PYRASE_GLU"/>
    <property type="match status" value="1"/>
</dbReference>
<feature type="coiled-coil region" evidence="12">
    <location>
        <begin position="269"/>
        <end position="296"/>
    </location>
</feature>
<comment type="catalytic activity">
    <reaction evidence="1 10">
        <text>Release of an N-terminal pyroglutamyl group from a polypeptide, the second amino acid generally not being Pro.</text>
        <dbReference type="EC" id="3.4.19.3"/>
    </reaction>
</comment>
<dbReference type="PRINTS" id="PR00706">
    <property type="entry name" value="PYROGLUPTASE"/>
</dbReference>
<dbReference type="AlphaFoldDB" id="A0A7J5XEL4"/>
<dbReference type="EMBL" id="JAAKFY010000025">
    <property type="protein sequence ID" value="KAF3835293.1"/>
    <property type="molecule type" value="Genomic_DNA"/>
</dbReference>
<dbReference type="InterPro" id="IPR000816">
    <property type="entry name" value="Peptidase_C15"/>
</dbReference>
<comment type="caution">
    <text evidence="13">The sequence shown here is derived from an EMBL/GenBank/DDBJ whole genome shotgun (WGS) entry which is preliminary data.</text>
</comment>
<dbReference type="InterPro" id="IPR033693">
    <property type="entry name" value="PGPEP1_Glu_AS"/>
</dbReference>
<feature type="active site" evidence="11">
    <location>
        <position position="236"/>
    </location>
</feature>
<keyword evidence="8" id="KW-0378">Hydrolase</keyword>
<dbReference type="InterPro" id="IPR033694">
    <property type="entry name" value="PGPEP1_Cys_AS"/>
</dbReference>
<keyword evidence="12" id="KW-0175">Coiled coil</keyword>
<evidence type="ECO:0000256" key="6">
    <source>
        <dbReference type="ARBA" id="ARBA00022490"/>
    </source>
</evidence>
<evidence type="ECO:0000256" key="7">
    <source>
        <dbReference type="ARBA" id="ARBA00022670"/>
    </source>
</evidence>
<dbReference type="PANTHER" id="PTHR23402:SF1">
    <property type="entry name" value="PYROGLUTAMYL-PEPTIDASE I"/>
    <property type="match status" value="1"/>
</dbReference>
<evidence type="ECO:0000256" key="11">
    <source>
        <dbReference type="PROSITE-ProRule" id="PRU10077"/>
    </source>
</evidence>
<dbReference type="PANTHER" id="PTHR23402">
    <property type="entry name" value="PROTEASE FAMILY C15 PYROGLUTAMYL-PEPTIDASE I-RELATED"/>
    <property type="match status" value="1"/>
</dbReference>
<evidence type="ECO:0000256" key="2">
    <source>
        <dbReference type="ARBA" id="ARBA00002280"/>
    </source>
</evidence>
<keyword evidence="14" id="KW-1185">Reference proteome</keyword>